<evidence type="ECO:0000313" key="3">
    <source>
        <dbReference type="Proteomes" id="UP001596113"/>
    </source>
</evidence>
<feature type="domain" description="FAD dependent oxidoreductase" evidence="1">
    <location>
        <begin position="30"/>
        <end position="385"/>
    </location>
</feature>
<dbReference type="EC" id="1.-.-.-" evidence="2"/>
<keyword evidence="2" id="KW-0560">Oxidoreductase</keyword>
<evidence type="ECO:0000259" key="1">
    <source>
        <dbReference type="Pfam" id="PF01266"/>
    </source>
</evidence>
<keyword evidence="3" id="KW-1185">Reference proteome</keyword>
<evidence type="ECO:0000313" key="2">
    <source>
        <dbReference type="EMBL" id="MFC5406934.1"/>
    </source>
</evidence>
<dbReference type="PANTHER" id="PTHR13847">
    <property type="entry name" value="SARCOSINE DEHYDROGENASE-RELATED"/>
    <property type="match status" value="1"/>
</dbReference>
<gene>
    <name evidence="2" type="ORF">ACFPOF_29770</name>
</gene>
<dbReference type="SUPFAM" id="SSF51905">
    <property type="entry name" value="FAD/NAD(P)-binding domain"/>
    <property type="match status" value="1"/>
</dbReference>
<dbReference type="InterPro" id="IPR006076">
    <property type="entry name" value="FAD-dep_OxRdtase"/>
</dbReference>
<dbReference type="Gene3D" id="3.50.50.60">
    <property type="entry name" value="FAD/NAD(P)-binding domain"/>
    <property type="match status" value="1"/>
</dbReference>
<dbReference type="GO" id="GO:0016491">
    <property type="term" value="F:oxidoreductase activity"/>
    <property type="evidence" value="ECO:0007669"/>
    <property type="project" value="UniProtKB-KW"/>
</dbReference>
<dbReference type="PANTHER" id="PTHR13847:SF201">
    <property type="entry name" value="PUTATIBE OXIDOREDUCTASE"/>
    <property type="match status" value="1"/>
</dbReference>
<accession>A0ABW0I0U9</accession>
<organism evidence="2 3">
    <name type="scientific">Cohnella soli</name>
    <dbReference type="NCBI Taxonomy" id="425005"/>
    <lineage>
        <taxon>Bacteria</taxon>
        <taxon>Bacillati</taxon>
        <taxon>Bacillota</taxon>
        <taxon>Bacilli</taxon>
        <taxon>Bacillales</taxon>
        <taxon>Paenibacillaceae</taxon>
        <taxon>Cohnella</taxon>
    </lineage>
</organism>
<dbReference type="Pfam" id="PF01266">
    <property type="entry name" value="DAO"/>
    <property type="match status" value="1"/>
</dbReference>
<dbReference type="InterPro" id="IPR036188">
    <property type="entry name" value="FAD/NAD-bd_sf"/>
</dbReference>
<name>A0ABW0I0U9_9BACL</name>
<proteinExistence type="predicted"/>
<dbReference type="EMBL" id="JBHSMI010000067">
    <property type="protein sequence ID" value="MFC5406934.1"/>
    <property type="molecule type" value="Genomic_DNA"/>
</dbReference>
<dbReference type="RefSeq" id="WP_378139156.1">
    <property type="nucleotide sequence ID" value="NZ_JBHSMI010000067.1"/>
</dbReference>
<protein>
    <submittedName>
        <fullName evidence="2">NAD(P)/FAD-dependent oxidoreductase</fullName>
        <ecNumber evidence="2">1.-.-.-</ecNumber>
    </submittedName>
</protein>
<comment type="caution">
    <text evidence="2">The sequence shown here is derived from an EMBL/GenBank/DDBJ whole genome shotgun (WGS) entry which is preliminary data.</text>
</comment>
<reference evidence="3" key="1">
    <citation type="journal article" date="2019" name="Int. J. Syst. Evol. Microbiol.">
        <title>The Global Catalogue of Microorganisms (GCM) 10K type strain sequencing project: providing services to taxonomists for standard genome sequencing and annotation.</title>
        <authorList>
            <consortium name="The Broad Institute Genomics Platform"/>
            <consortium name="The Broad Institute Genome Sequencing Center for Infectious Disease"/>
            <person name="Wu L."/>
            <person name="Ma J."/>
        </authorList>
    </citation>
    <scope>NUCLEOTIDE SEQUENCE [LARGE SCALE GENOMIC DNA]</scope>
    <source>
        <strain evidence="3">CGMCC 1.18575</strain>
    </source>
</reference>
<dbReference type="Gene3D" id="3.30.9.10">
    <property type="entry name" value="D-Amino Acid Oxidase, subunit A, domain 2"/>
    <property type="match status" value="1"/>
</dbReference>
<sequence length="411" mass="45782">MNLHYGSLYWPSTFPDHSTYPALNTNKRTRVAIIGGGMSGVTCGYMLARSGIDAVLLEQRQVASGSTSANTGLLQYSNDKMMTELALSLGEDKAAAFYRACENAVEKLIRIAENLRRDVWFNRRSSLYFASSASDVPALALEFDALRKRGFAADWWDGKLIAERFPFRKEAAIVTRGDAEINPFRFVHAMAEDAVSVGLDIYEQTAMISVERTDSGKSYIVRTTEGDVHADYVVYAVGYSPENAGGKWIQASINRSYAIATAPLDSLSGWHERFMLWETARPYLYARTTPDNRIIAGGLDENVRYPVLTERDLHARSMRLLAEVNKLFPEFQPKLSYEWCASFGESADGLPWIGEDPDRSGQFYLLGYGGNGSIYSLIGAEIIRDRLLGEPNEIADIVRPDRPIGNQLPAH</sequence>
<dbReference type="Proteomes" id="UP001596113">
    <property type="component" value="Unassembled WGS sequence"/>
</dbReference>